<evidence type="ECO:0000256" key="2">
    <source>
        <dbReference type="PROSITE-ProRule" id="PRU00169"/>
    </source>
</evidence>
<protein>
    <submittedName>
        <fullName evidence="5">Response regulator receiver and ANTAR domain protein</fullName>
    </submittedName>
</protein>
<dbReference type="PANTHER" id="PTHR43228:SF6">
    <property type="entry name" value="RESPONSE REGULATOR RECEIVER"/>
    <property type="match status" value="1"/>
</dbReference>
<sequence>MKQSKIMVVDDEPITRFDIKEILKEKNYQVVGEAKNGEEAIKEAYELDPDLILMDIKMPKVDGIKASSIIKEFSSCSILLLTAYSDDEYIDQAKKAGINAYVVKPVNEKELNPAVEIALQQRANHLKMHKKIGKLEEKIKERKIIEKAKGYLMDQQGFTEENAYRNMQKESMEHHIPLIEIANRILASHSK</sequence>
<name>A0A1G8KFM2_9BACI</name>
<feature type="modified residue" description="4-aspartylphosphate" evidence="2">
    <location>
        <position position="55"/>
    </location>
</feature>
<proteinExistence type="predicted"/>
<keyword evidence="2" id="KW-0597">Phosphoprotein</keyword>
<dbReference type="InterPro" id="IPR005561">
    <property type="entry name" value="ANTAR"/>
</dbReference>
<reference evidence="5 6" key="1">
    <citation type="submission" date="2016-10" db="EMBL/GenBank/DDBJ databases">
        <authorList>
            <person name="de Groot N.N."/>
        </authorList>
    </citation>
    <scope>NUCLEOTIDE SEQUENCE [LARGE SCALE GENOMIC DNA]</scope>
    <source>
        <strain evidence="6">P4B,CCM 7963,CECT 7998,DSM 25260,IBRC-M 10614,KCTC 13821</strain>
    </source>
</reference>
<feature type="domain" description="Response regulatory" evidence="3">
    <location>
        <begin position="5"/>
        <end position="119"/>
    </location>
</feature>
<dbReference type="PANTHER" id="PTHR43228">
    <property type="entry name" value="TWO-COMPONENT RESPONSE REGULATOR"/>
    <property type="match status" value="1"/>
</dbReference>
<dbReference type="SMART" id="SM01012">
    <property type="entry name" value="ANTAR"/>
    <property type="match status" value="1"/>
</dbReference>
<dbReference type="GO" id="GO:0003723">
    <property type="term" value="F:RNA binding"/>
    <property type="evidence" value="ECO:0007669"/>
    <property type="project" value="InterPro"/>
</dbReference>
<evidence type="ECO:0000259" key="3">
    <source>
        <dbReference type="PROSITE" id="PS50110"/>
    </source>
</evidence>
<dbReference type="PROSITE" id="PS50921">
    <property type="entry name" value="ANTAR"/>
    <property type="match status" value="1"/>
</dbReference>
<feature type="domain" description="ANTAR" evidence="4">
    <location>
        <begin position="125"/>
        <end position="186"/>
    </location>
</feature>
<evidence type="ECO:0000313" key="6">
    <source>
        <dbReference type="Proteomes" id="UP000199017"/>
    </source>
</evidence>
<dbReference type="EMBL" id="FNDU01000007">
    <property type="protein sequence ID" value="SDI42205.1"/>
    <property type="molecule type" value="Genomic_DNA"/>
</dbReference>
<dbReference type="InterPro" id="IPR052048">
    <property type="entry name" value="ST_Response_Regulator"/>
</dbReference>
<accession>A0A1G8KFM2</accession>
<dbReference type="Pfam" id="PF00072">
    <property type="entry name" value="Response_reg"/>
    <property type="match status" value="1"/>
</dbReference>
<dbReference type="AlphaFoldDB" id="A0A1G8KFM2"/>
<dbReference type="Proteomes" id="UP000199017">
    <property type="component" value="Unassembled WGS sequence"/>
</dbReference>
<dbReference type="InterPro" id="IPR008327">
    <property type="entry name" value="Sig_transdc_resp-reg_antiterm"/>
</dbReference>
<dbReference type="SMART" id="SM00448">
    <property type="entry name" value="REC"/>
    <property type="match status" value="1"/>
</dbReference>
<dbReference type="SUPFAM" id="SSF52172">
    <property type="entry name" value="CheY-like"/>
    <property type="match status" value="1"/>
</dbReference>
<dbReference type="PIRSF" id="PIRSF036382">
    <property type="entry name" value="RR_antiterm"/>
    <property type="match status" value="1"/>
</dbReference>
<dbReference type="PROSITE" id="PS50110">
    <property type="entry name" value="RESPONSE_REGULATORY"/>
    <property type="match status" value="1"/>
</dbReference>
<dbReference type="GO" id="GO:0000160">
    <property type="term" value="P:phosphorelay signal transduction system"/>
    <property type="evidence" value="ECO:0007669"/>
    <property type="project" value="UniProtKB-KW"/>
</dbReference>
<evidence type="ECO:0000313" key="5">
    <source>
        <dbReference type="EMBL" id="SDI42205.1"/>
    </source>
</evidence>
<keyword evidence="6" id="KW-1185">Reference proteome</keyword>
<dbReference type="STRING" id="930129.SAMN05216352_107207"/>
<gene>
    <name evidence="5" type="ORF">SAMN05216352_107207</name>
</gene>
<organism evidence="5 6">
    <name type="scientific">Alteribacillus bidgolensis</name>
    <dbReference type="NCBI Taxonomy" id="930129"/>
    <lineage>
        <taxon>Bacteria</taxon>
        <taxon>Bacillati</taxon>
        <taxon>Bacillota</taxon>
        <taxon>Bacilli</taxon>
        <taxon>Bacillales</taxon>
        <taxon>Bacillaceae</taxon>
        <taxon>Alteribacillus</taxon>
    </lineage>
</organism>
<dbReference type="Gene3D" id="3.40.50.2300">
    <property type="match status" value="1"/>
</dbReference>
<evidence type="ECO:0000256" key="1">
    <source>
        <dbReference type="ARBA" id="ARBA00023012"/>
    </source>
</evidence>
<evidence type="ECO:0000259" key="4">
    <source>
        <dbReference type="PROSITE" id="PS50921"/>
    </source>
</evidence>
<dbReference type="InterPro" id="IPR011006">
    <property type="entry name" value="CheY-like_superfamily"/>
</dbReference>
<dbReference type="Pfam" id="PF03861">
    <property type="entry name" value="ANTAR"/>
    <property type="match status" value="1"/>
</dbReference>
<keyword evidence="1" id="KW-0902">Two-component regulatory system</keyword>
<dbReference type="InterPro" id="IPR036388">
    <property type="entry name" value="WH-like_DNA-bd_sf"/>
</dbReference>
<dbReference type="OrthoDB" id="9780153at2"/>
<dbReference type="Gene3D" id="1.10.10.10">
    <property type="entry name" value="Winged helix-like DNA-binding domain superfamily/Winged helix DNA-binding domain"/>
    <property type="match status" value="1"/>
</dbReference>
<dbReference type="RefSeq" id="WP_091585706.1">
    <property type="nucleotide sequence ID" value="NZ_FNDU01000007.1"/>
</dbReference>
<dbReference type="InterPro" id="IPR001789">
    <property type="entry name" value="Sig_transdc_resp-reg_receiver"/>
</dbReference>